<evidence type="ECO:0000313" key="14">
    <source>
        <dbReference type="Proteomes" id="UP001415169"/>
    </source>
</evidence>
<dbReference type="NCBIfam" id="TIGR01179">
    <property type="entry name" value="galE"/>
    <property type="match status" value="1"/>
</dbReference>
<evidence type="ECO:0000256" key="4">
    <source>
        <dbReference type="ARBA" id="ARBA00007637"/>
    </source>
</evidence>
<dbReference type="InterPro" id="IPR005886">
    <property type="entry name" value="UDP_G4E"/>
</dbReference>
<sequence length="300" mass="31512">MLDDLSASGTERIPGLPLVEIDLVSDAASATVAALLRKERIDAVMHFAARKSVDESVRRPAWYYEQNLTSLAHLLMAMEESGVDRLVFSSSAAVYGSATGEAIGEDTPLAPISPYGETKRAGEQLISAASIAFGLRATSLRYFNVGGAGSVTLANHGGGNLIPLVFERLDRGLPPLIHGDDYPTRDGTCVRDYIHVVDLAEAHVAALDYLAEAPAGNTPLNVGTGRGTTVHEMVDAILRASGSPLAAEVGPRRDGDPASSVASAARIHSLLGWTAKRGIDEIVQSDWAAHQAARAAGRPA</sequence>
<comment type="caution">
    <text evidence="13">The sequence shown here is derived from an EMBL/GenBank/DDBJ whole genome shotgun (WGS) entry which is preliminary data.</text>
</comment>
<keyword evidence="14" id="KW-1185">Reference proteome</keyword>
<dbReference type="Gene3D" id="3.40.50.720">
    <property type="entry name" value="NAD(P)-binding Rossmann-like Domain"/>
    <property type="match status" value="1"/>
</dbReference>
<dbReference type="EC" id="5.1.3.2" evidence="5"/>
<dbReference type="EMBL" id="BAABBV010000002">
    <property type="protein sequence ID" value="GAA4165535.1"/>
    <property type="molecule type" value="Genomic_DNA"/>
</dbReference>
<evidence type="ECO:0000256" key="1">
    <source>
        <dbReference type="ARBA" id="ARBA00000083"/>
    </source>
</evidence>
<organism evidence="13 14">
    <name type="scientific">Gryllotalpicola daejeonensis</name>
    <dbReference type="NCBI Taxonomy" id="993087"/>
    <lineage>
        <taxon>Bacteria</taxon>
        <taxon>Bacillati</taxon>
        <taxon>Actinomycetota</taxon>
        <taxon>Actinomycetes</taxon>
        <taxon>Micrococcales</taxon>
        <taxon>Microbacteriaceae</taxon>
        <taxon>Gryllotalpicola</taxon>
    </lineage>
</organism>
<dbReference type="InterPro" id="IPR036291">
    <property type="entry name" value="NAD(P)-bd_dom_sf"/>
</dbReference>
<accession>A0ABP7ZNQ7</accession>
<dbReference type="InterPro" id="IPR001509">
    <property type="entry name" value="Epimerase_deHydtase"/>
</dbReference>
<evidence type="ECO:0000313" key="13">
    <source>
        <dbReference type="EMBL" id="GAA4165535.1"/>
    </source>
</evidence>
<evidence type="ECO:0000256" key="7">
    <source>
        <dbReference type="ARBA" id="ARBA00023027"/>
    </source>
</evidence>
<gene>
    <name evidence="13" type="primary">galE_2</name>
    <name evidence="13" type="ORF">GCM10022286_28860</name>
</gene>
<dbReference type="Gene3D" id="3.90.25.10">
    <property type="entry name" value="UDP-galactose 4-epimerase, domain 1"/>
    <property type="match status" value="1"/>
</dbReference>
<evidence type="ECO:0000256" key="2">
    <source>
        <dbReference type="ARBA" id="ARBA00001911"/>
    </source>
</evidence>
<evidence type="ECO:0000259" key="12">
    <source>
        <dbReference type="Pfam" id="PF01370"/>
    </source>
</evidence>
<dbReference type="PANTHER" id="PTHR43725">
    <property type="entry name" value="UDP-GLUCOSE 4-EPIMERASE"/>
    <property type="match status" value="1"/>
</dbReference>
<keyword evidence="9" id="KW-0119">Carbohydrate metabolism</keyword>
<proteinExistence type="inferred from homology"/>
<keyword evidence="7" id="KW-0520">NAD</keyword>
<protein>
    <recommendedName>
        <fullName evidence="6">UDP-glucose 4-epimerase</fullName>
        <ecNumber evidence="5">5.1.3.2</ecNumber>
    </recommendedName>
    <alternativeName>
        <fullName evidence="11">Galactowaldenase</fullName>
    </alternativeName>
    <alternativeName>
        <fullName evidence="10">UDP-galactose 4-epimerase</fullName>
    </alternativeName>
</protein>
<keyword evidence="8" id="KW-0413">Isomerase</keyword>
<dbReference type="Pfam" id="PF01370">
    <property type="entry name" value="Epimerase"/>
    <property type="match status" value="1"/>
</dbReference>
<comment type="catalytic activity">
    <reaction evidence="1">
        <text>UDP-alpha-D-glucose = UDP-alpha-D-galactose</text>
        <dbReference type="Rhea" id="RHEA:22168"/>
        <dbReference type="ChEBI" id="CHEBI:58885"/>
        <dbReference type="ChEBI" id="CHEBI:66914"/>
        <dbReference type="EC" id="5.1.3.2"/>
    </reaction>
</comment>
<comment type="cofactor">
    <cofactor evidence="2">
        <name>NAD(+)</name>
        <dbReference type="ChEBI" id="CHEBI:57540"/>
    </cofactor>
</comment>
<dbReference type="SUPFAM" id="SSF51735">
    <property type="entry name" value="NAD(P)-binding Rossmann-fold domains"/>
    <property type="match status" value="1"/>
</dbReference>
<evidence type="ECO:0000256" key="10">
    <source>
        <dbReference type="ARBA" id="ARBA00031367"/>
    </source>
</evidence>
<reference evidence="13" key="1">
    <citation type="journal article" date="2014" name="Int. J. Syst. Evol. Microbiol.">
        <title>Complete genome of a new Firmicutes species belonging to the dominant human colonic microbiota ('Ruminococcus bicirculans') reveals two chromosomes and a selective capacity to utilize plant glucans.</title>
        <authorList>
            <consortium name="NISC Comparative Sequencing Program"/>
            <person name="Wegmann U."/>
            <person name="Louis P."/>
            <person name="Goesmann A."/>
            <person name="Henrissat B."/>
            <person name="Duncan S.H."/>
            <person name="Flint H.J."/>
        </authorList>
    </citation>
    <scope>NUCLEOTIDE SEQUENCE</scope>
    <source>
        <strain evidence="13">JCM 17590</strain>
    </source>
</reference>
<evidence type="ECO:0000256" key="9">
    <source>
        <dbReference type="ARBA" id="ARBA00023277"/>
    </source>
</evidence>
<evidence type="ECO:0000256" key="6">
    <source>
        <dbReference type="ARBA" id="ARBA00018569"/>
    </source>
</evidence>
<evidence type="ECO:0000256" key="5">
    <source>
        <dbReference type="ARBA" id="ARBA00013189"/>
    </source>
</evidence>
<name>A0ABP7ZNQ7_9MICO</name>
<dbReference type="PANTHER" id="PTHR43725:SF53">
    <property type="entry name" value="UDP-ARABINOSE 4-EPIMERASE 1"/>
    <property type="match status" value="1"/>
</dbReference>
<dbReference type="Proteomes" id="UP001415169">
    <property type="component" value="Unassembled WGS sequence"/>
</dbReference>
<comment type="similarity">
    <text evidence="4">Belongs to the NAD(P)-dependent epimerase/dehydratase family.</text>
</comment>
<reference evidence="13" key="2">
    <citation type="submission" date="2023-12" db="EMBL/GenBank/DDBJ databases">
        <authorList>
            <person name="Sun Q."/>
            <person name="Inoue M."/>
        </authorList>
    </citation>
    <scope>NUCLEOTIDE SEQUENCE</scope>
    <source>
        <strain evidence="13">JCM 17590</strain>
    </source>
</reference>
<evidence type="ECO:0000256" key="8">
    <source>
        <dbReference type="ARBA" id="ARBA00023235"/>
    </source>
</evidence>
<comment type="pathway">
    <text evidence="3">Carbohydrate metabolism; galactose metabolism.</text>
</comment>
<evidence type="ECO:0000256" key="3">
    <source>
        <dbReference type="ARBA" id="ARBA00004947"/>
    </source>
</evidence>
<feature type="domain" description="NAD-dependent epimerase/dehydratase" evidence="12">
    <location>
        <begin position="6"/>
        <end position="223"/>
    </location>
</feature>
<evidence type="ECO:0000256" key="11">
    <source>
        <dbReference type="ARBA" id="ARBA00033067"/>
    </source>
</evidence>